<keyword evidence="8" id="KW-1185">Reference proteome</keyword>
<dbReference type="InterPro" id="IPR002885">
    <property type="entry name" value="PPR_rpt"/>
</dbReference>
<dbReference type="Pfam" id="PF03161">
    <property type="entry name" value="LAGLIDADG_2"/>
    <property type="match status" value="1"/>
</dbReference>
<feature type="region of interest" description="Disordered" evidence="5">
    <location>
        <begin position="66"/>
        <end position="88"/>
    </location>
</feature>
<dbReference type="PANTHER" id="PTHR47539">
    <property type="entry name" value="PENTATRICOPEPTIDE REPEAT-CONTAINING PROTEIN OTP51, CHLOROPLASTIC"/>
    <property type="match status" value="1"/>
</dbReference>
<dbReference type="GO" id="GO:0045292">
    <property type="term" value="P:mRNA cis splicing, via spliceosome"/>
    <property type="evidence" value="ECO:0007669"/>
    <property type="project" value="TreeGrafter"/>
</dbReference>
<dbReference type="GO" id="GO:0048564">
    <property type="term" value="P:photosystem I assembly"/>
    <property type="evidence" value="ECO:0007669"/>
    <property type="project" value="TreeGrafter"/>
</dbReference>
<dbReference type="FunFam" id="3.10.28.10:FF:000005">
    <property type="entry name" value="Pentatricopeptide repeat-containing protein At2g15820, chloroplastic"/>
    <property type="match status" value="1"/>
</dbReference>
<name>A0AAV1DBH5_OLDCO</name>
<evidence type="ECO:0000256" key="3">
    <source>
        <dbReference type="ARBA" id="ARBA00023187"/>
    </source>
</evidence>
<dbReference type="InterPro" id="IPR011990">
    <property type="entry name" value="TPR-like_helical_dom_sf"/>
</dbReference>
<proteinExistence type="predicted"/>
<dbReference type="SUPFAM" id="SSF81901">
    <property type="entry name" value="HCP-like"/>
    <property type="match status" value="1"/>
</dbReference>
<evidence type="ECO:0000256" key="5">
    <source>
        <dbReference type="SAM" id="MobiDB-lite"/>
    </source>
</evidence>
<evidence type="ECO:0000256" key="2">
    <source>
        <dbReference type="ARBA" id="ARBA00022737"/>
    </source>
</evidence>
<organism evidence="7 8">
    <name type="scientific">Oldenlandia corymbosa var. corymbosa</name>
    <dbReference type="NCBI Taxonomy" id="529605"/>
    <lineage>
        <taxon>Eukaryota</taxon>
        <taxon>Viridiplantae</taxon>
        <taxon>Streptophyta</taxon>
        <taxon>Embryophyta</taxon>
        <taxon>Tracheophyta</taxon>
        <taxon>Spermatophyta</taxon>
        <taxon>Magnoliopsida</taxon>
        <taxon>eudicotyledons</taxon>
        <taxon>Gunneridae</taxon>
        <taxon>Pentapetalae</taxon>
        <taxon>asterids</taxon>
        <taxon>lamiids</taxon>
        <taxon>Gentianales</taxon>
        <taxon>Rubiaceae</taxon>
        <taxon>Rubioideae</taxon>
        <taxon>Spermacoceae</taxon>
        <taxon>Hedyotis-Oldenlandia complex</taxon>
        <taxon>Oldenlandia</taxon>
    </lineage>
</organism>
<feature type="compositionally biased region" description="Acidic residues" evidence="5">
    <location>
        <begin position="74"/>
        <end position="87"/>
    </location>
</feature>
<dbReference type="InterPro" id="IPR052500">
    <property type="entry name" value="Chloro/Mito_RNA_Process"/>
</dbReference>
<dbReference type="SUPFAM" id="SSF55608">
    <property type="entry name" value="Homing endonucleases"/>
    <property type="match status" value="1"/>
</dbReference>
<protein>
    <submittedName>
        <fullName evidence="7">OLC1v1003044C1</fullName>
    </submittedName>
</protein>
<evidence type="ECO:0000256" key="1">
    <source>
        <dbReference type="ARBA" id="ARBA00022664"/>
    </source>
</evidence>
<keyword evidence="1" id="KW-0507">mRNA processing</keyword>
<evidence type="ECO:0000313" key="8">
    <source>
        <dbReference type="Proteomes" id="UP001161247"/>
    </source>
</evidence>
<dbReference type="GO" id="GO:0004519">
    <property type="term" value="F:endonuclease activity"/>
    <property type="evidence" value="ECO:0007669"/>
    <property type="project" value="InterPro"/>
</dbReference>
<dbReference type="Gene3D" id="3.10.28.10">
    <property type="entry name" value="Homing endonucleases"/>
    <property type="match status" value="2"/>
</dbReference>
<dbReference type="Pfam" id="PF01535">
    <property type="entry name" value="PPR"/>
    <property type="match status" value="1"/>
</dbReference>
<evidence type="ECO:0000256" key="4">
    <source>
        <dbReference type="PROSITE-ProRule" id="PRU00708"/>
    </source>
</evidence>
<dbReference type="GO" id="GO:0000373">
    <property type="term" value="P:Group II intron splicing"/>
    <property type="evidence" value="ECO:0007669"/>
    <property type="project" value="TreeGrafter"/>
</dbReference>
<dbReference type="PANTHER" id="PTHR47539:SF1">
    <property type="entry name" value="PENTATRICOPEPTIDE REPEAT-CONTAINING PROTEIN OTP51, CHLOROPLASTIC"/>
    <property type="match status" value="1"/>
</dbReference>
<evidence type="ECO:0000259" key="6">
    <source>
        <dbReference type="Pfam" id="PF03161"/>
    </source>
</evidence>
<reference evidence="7" key="1">
    <citation type="submission" date="2023-03" db="EMBL/GenBank/DDBJ databases">
        <authorList>
            <person name="Julca I."/>
        </authorList>
    </citation>
    <scope>NUCLEOTIDE SEQUENCE</scope>
</reference>
<feature type="domain" description="Homing endonuclease LAGLIDADG" evidence="6">
    <location>
        <begin position="590"/>
        <end position="755"/>
    </location>
</feature>
<gene>
    <name evidence="7" type="ORF">OLC1_LOCUS13321</name>
</gene>
<dbReference type="EMBL" id="OX459121">
    <property type="protein sequence ID" value="CAI9104385.1"/>
    <property type="molecule type" value="Genomic_DNA"/>
</dbReference>
<sequence>MLHLPNPTASRPPLLSPPSAASAVSSFTISASVRHFFSPLRHSPFHSLHSSSATVAFSISASGTSTLAEQLESSPEESREDDDEDDSGFGAIEEAERFDFDGSFESAEFRRFDSPAVEVKELDELPEQWRRSKLAWLCKELPAHKPATVIRVLNAQRKWMRQDDANYVVIHCMRIRENETAFRVYKWMMGQHWFRFDFGLATKLADYMGKQQKYLKCREIFDDILNQGRVPNESTFHILVGSYLSSSSQGCIEEACNIYNRMIQLGGYRPRLSLHNALLRALVSKPGVSCKNYLKQAEFIFHNLTTCGLEIHKDIYGSLIWLHSYQDVIDKQRIESLRADMQSKGYEEGREVLVSVLRACSKEGDLDGAQKAWTKLLSLDGKPPPQAFVYFMEVYGKVGEPLKSLTLFRNMQELLGSTSVVAYQKIIEVTCKAQNKELAESLMAELIHSGLKPLSPSFMSLMAMYSNLGLHDELEAAFMECLEKCRPNRTIYNIYLESLVQIGNLERAEEIFSQMHGNATIGVNARSCNSILAGYLAAEDHVKTGKVHALMCQKRYEIESHLKEMLNNVLSRSRKVSKAPPRLKLSEDQREILVGMLLGGLKIVSSEEKKVRHAIQFDFSETSDIHTVLRKHIHDAFHEWLECRDIVDGSNNVPPQFSTIFSSCFNFYAEQFRSDGRPAIPKLIHRWLSPRVLAYWYMYGGHRTSRGDILLKVKGSQEGILSILKELIIKSLDSRVKKKGSVFWIGFEGCNASRFWNIVEPFILDDLCDPLRAGAVSSTSNDLSENQSGSFEGGFHYDKNASDCSDSENF</sequence>
<dbReference type="InterPro" id="IPR004860">
    <property type="entry name" value="LAGLIDADG_dom"/>
</dbReference>
<dbReference type="Gene3D" id="1.25.40.10">
    <property type="entry name" value="Tetratricopeptide repeat domain"/>
    <property type="match status" value="2"/>
</dbReference>
<keyword evidence="3" id="KW-0508">mRNA splicing</keyword>
<evidence type="ECO:0000313" key="7">
    <source>
        <dbReference type="EMBL" id="CAI9104385.1"/>
    </source>
</evidence>
<dbReference type="InterPro" id="IPR027434">
    <property type="entry name" value="Homing_endonucl"/>
</dbReference>
<keyword evidence="2" id="KW-0677">Repeat</keyword>
<dbReference type="Proteomes" id="UP001161247">
    <property type="component" value="Chromosome 4"/>
</dbReference>
<feature type="repeat" description="PPR" evidence="4">
    <location>
        <begin position="419"/>
        <end position="453"/>
    </location>
</feature>
<accession>A0AAV1DBH5</accession>
<dbReference type="AlphaFoldDB" id="A0AAV1DBH5"/>
<dbReference type="PROSITE" id="PS51375">
    <property type="entry name" value="PPR"/>
    <property type="match status" value="1"/>
</dbReference>